<feature type="domain" description="WGR" evidence="20">
    <location>
        <begin position="215"/>
        <end position="313"/>
    </location>
</feature>
<dbReference type="SUPFAM" id="SSF47587">
    <property type="entry name" value="Domain of poly(ADP-ribose) polymerase"/>
    <property type="match status" value="1"/>
</dbReference>
<evidence type="ECO:0000256" key="1">
    <source>
        <dbReference type="ARBA" id="ARBA00004123"/>
    </source>
</evidence>
<evidence type="ECO:0000256" key="9">
    <source>
        <dbReference type="ARBA" id="ARBA00022833"/>
    </source>
</evidence>
<protein>
    <recommendedName>
        <fullName evidence="15">Poly [ADP-ribose] polymerase</fullName>
        <shortName evidence="15">PARP</shortName>
        <ecNumber evidence="15">2.4.2.-</ecNumber>
    </recommendedName>
</protein>
<feature type="compositionally biased region" description="Low complexity" evidence="16">
    <location>
        <begin position="128"/>
        <end position="147"/>
    </location>
</feature>
<feature type="domain" description="PARP catalytic" evidence="18">
    <location>
        <begin position="480"/>
        <end position="708"/>
    </location>
</feature>
<dbReference type="Pfam" id="PF00644">
    <property type="entry name" value="PARP"/>
    <property type="match status" value="1"/>
</dbReference>
<dbReference type="PANTHER" id="PTHR10459:SF60">
    <property type="entry name" value="POLY [ADP-RIBOSE] POLYMERASE 2"/>
    <property type="match status" value="1"/>
</dbReference>
<evidence type="ECO:0000256" key="11">
    <source>
        <dbReference type="ARBA" id="ARBA00023125"/>
    </source>
</evidence>
<sequence>MPPKKAAKPIFEDCVFAFSGTYAVASQVSLKEAVTAPMAGATVSQTVTGRTTHLVTSQADYDKDSTKVQKAKQLNIHIVNDDFVTDSINKKKRLKESAYAFDKNATAAALPTPVTTAPTTPAAAAAATAATASASPSPTVAAPAPAKGRAKRKTTTKDADDDDNDDNDGGDAKAATKTKKIKVEDKKKAAVSSSLSSSKTVKRPPTSVRSGMSLSHLVYVDDDVAWNARLNQTEIGLNNNKYYMIQLLTKPNNGGDYIVFTHWGRVGEHGKMALDQFGSDLSSAKRHFEKKFRDKSSNAWADRDNFVKKAGKYLLLPPEDPDEEEEEKKEKMADKGKAVKKEVVIPDSQLHPKVQDLVGMIFNTNMMLQQMKELDYDAEKMPLGKLAKATINQGYGVLKKIAEEMEGKDATQYNRQRLASLSSEFYTVIPHSFGRRLPPVIITPEMLKRKLEMLESLTEIEEAQKIMKENKKVEEEMTENPLDIQFRSLKLNKLEPMDRTSERFKIIEQFTKNSHGKTHGMYGLEVMELFDLDREGEHDRFTSTGFHKDENRRLLWHGSRMTNYVGILSQGLRIAPPSAPVTGYMFGKGVYFADCVSKSANYCFTNRRDNVGLMLLCEVALGDQLELTNSDYYADQKCREQNKHSTKGLGRTIPDPEGDIEIDSGVTLQLGKLVDTQVPNAYLQYNEMIVYDVSQIRMRYLVKMKFNY</sequence>
<evidence type="ECO:0000313" key="21">
    <source>
        <dbReference type="EMBL" id="KAG0259843.1"/>
    </source>
</evidence>
<dbReference type="OrthoDB" id="2017365at2759"/>
<dbReference type="PANTHER" id="PTHR10459">
    <property type="entry name" value="DNA LIGASE"/>
    <property type="match status" value="1"/>
</dbReference>
<name>A0A9P6Q3H4_9FUNG</name>
<dbReference type="SUPFAM" id="SSF142921">
    <property type="entry name" value="WGR domain-like"/>
    <property type="match status" value="1"/>
</dbReference>
<dbReference type="EMBL" id="JAAAJB010000270">
    <property type="protein sequence ID" value="KAG0259843.1"/>
    <property type="molecule type" value="Genomic_DNA"/>
</dbReference>
<dbReference type="GO" id="GO:0003677">
    <property type="term" value="F:DNA binding"/>
    <property type="evidence" value="ECO:0007669"/>
    <property type="project" value="UniProtKB-KW"/>
</dbReference>
<dbReference type="InterPro" id="IPR001357">
    <property type="entry name" value="BRCT_dom"/>
</dbReference>
<accession>A0A9P6Q3H4</accession>
<comment type="similarity">
    <text evidence="13">Belongs to the ARTD/PARP family.</text>
</comment>
<dbReference type="Pfam" id="PF05406">
    <property type="entry name" value="WGR"/>
    <property type="match status" value="1"/>
</dbReference>
<dbReference type="AlphaFoldDB" id="A0A9P6Q3H4"/>
<dbReference type="FunFam" id="3.90.228.10:FF:000002">
    <property type="entry name" value="Poly [ADP-ribose] polymerase"/>
    <property type="match status" value="1"/>
</dbReference>
<dbReference type="InterPro" id="IPR008893">
    <property type="entry name" value="WGR_domain"/>
</dbReference>
<feature type="compositionally biased region" description="Low complexity" evidence="16">
    <location>
        <begin position="190"/>
        <end position="199"/>
    </location>
</feature>
<dbReference type="InterPro" id="IPR036616">
    <property type="entry name" value="Poly(ADP-ribose)pol_reg_dom_sf"/>
</dbReference>
<dbReference type="FunFam" id="1.20.142.10:FF:000001">
    <property type="entry name" value="Poly [ADP-ribose] polymerase"/>
    <property type="match status" value="1"/>
</dbReference>
<evidence type="ECO:0000256" key="16">
    <source>
        <dbReference type="SAM" id="MobiDB-lite"/>
    </source>
</evidence>
<dbReference type="EC" id="2.4.2.-" evidence="15"/>
<keyword evidence="22" id="KW-1185">Reference proteome</keyword>
<dbReference type="PROSITE" id="PS51060">
    <property type="entry name" value="PARP_ALPHA_HD"/>
    <property type="match status" value="1"/>
</dbReference>
<dbReference type="SUPFAM" id="SSF52113">
    <property type="entry name" value="BRCT domain"/>
    <property type="match status" value="1"/>
</dbReference>
<keyword evidence="3 15" id="KW-0808">Transferase</keyword>
<evidence type="ECO:0000256" key="4">
    <source>
        <dbReference type="ARBA" id="ARBA00022695"/>
    </source>
</evidence>
<evidence type="ECO:0000259" key="17">
    <source>
        <dbReference type="PROSITE" id="PS50172"/>
    </source>
</evidence>
<organism evidence="21 22">
    <name type="scientific">Actinomortierella ambigua</name>
    <dbReference type="NCBI Taxonomy" id="1343610"/>
    <lineage>
        <taxon>Eukaryota</taxon>
        <taxon>Fungi</taxon>
        <taxon>Fungi incertae sedis</taxon>
        <taxon>Mucoromycota</taxon>
        <taxon>Mortierellomycotina</taxon>
        <taxon>Mortierellomycetes</taxon>
        <taxon>Mortierellales</taxon>
        <taxon>Mortierellaceae</taxon>
        <taxon>Actinomortierella</taxon>
    </lineage>
</organism>
<dbReference type="PROSITE" id="PS50172">
    <property type="entry name" value="BRCT"/>
    <property type="match status" value="1"/>
</dbReference>
<comment type="caution">
    <text evidence="21">The sequence shown here is derived from an EMBL/GenBank/DDBJ whole genome shotgun (WGS) entry which is preliminary data.</text>
</comment>
<dbReference type="PROSITE" id="PS51977">
    <property type="entry name" value="WGR"/>
    <property type="match status" value="1"/>
</dbReference>
<dbReference type="GO" id="GO:0070212">
    <property type="term" value="P:protein poly-ADP-ribosylation"/>
    <property type="evidence" value="ECO:0007669"/>
    <property type="project" value="TreeGrafter"/>
</dbReference>
<dbReference type="SMART" id="SM00773">
    <property type="entry name" value="WGR"/>
    <property type="match status" value="1"/>
</dbReference>
<dbReference type="GO" id="GO:0003950">
    <property type="term" value="F:NAD+ poly-ADP-ribosyltransferase activity"/>
    <property type="evidence" value="ECO:0007669"/>
    <property type="project" value="UniProtKB-UniRule"/>
</dbReference>
<feature type="compositionally biased region" description="Acidic residues" evidence="16">
    <location>
        <begin position="159"/>
        <end position="169"/>
    </location>
</feature>
<dbReference type="Gene3D" id="3.40.50.10190">
    <property type="entry name" value="BRCT domain"/>
    <property type="match status" value="1"/>
</dbReference>
<dbReference type="Pfam" id="PF02877">
    <property type="entry name" value="PARP_reg"/>
    <property type="match status" value="1"/>
</dbReference>
<dbReference type="GO" id="GO:1990404">
    <property type="term" value="F:NAD+-protein mono-ADP-ribosyltransferase activity"/>
    <property type="evidence" value="ECO:0007669"/>
    <property type="project" value="TreeGrafter"/>
</dbReference>
<evidence type="ECO:0000259" key="18">
    <source>
        <dbReference type="PROSITE" id="PS51059"/>
    </source>
</evidence>
<keyword evidence="8" id="KW-0863">Zinc-finger</keyword>
<keyword evidence="9" id="KW-0862">Zinc</keyword>
<keyword evidence="10 15" id="KW-0520">NAD</keyword>
<dbReference type="Gene3D" id="3.90.228.10">
    <property type="match status" value="1"/>
</dbReference>
<dbReference type="GO" id="GO:0006302">
    <property type="term" value="P:double-strand break repair"/>
    <property type="evidence" value="ECO:0007669"/>
    <property type="project" value="TreeGrafter"/>
</dbReference>
<keyword evidence="5" id="KW-0479">Metal-binding</keyword>
<proteinExistence type="inferred from homology"/>
<dbReference type="PROSITE" id="PS51059">
    <property type="entry name" value="PARP_CATALYTIC"/>
    <property type="match status" value="1"/>
</dbReference>
<evidence type="ECO:0000256" key="5">
    <source>
        <dbReference type="ARBA" id="ARBA00022723"/>
    </source>
</evidence>
<gene>
    <name evidence="21" type="primary">PARP2</name>
    <name evidence="21" type="ORF">DFQ27_003881</name>
</gene>
<dbReference type="GO" id="GO:0005730">
    <property type="term" value="C:nucleolus"/>
    <property type="evidence" value="ECO:0007669"/>
    <property type="project" value="TreeGrafter"/>
</dbReference>
<dbReference type="Gene3D" id="1.20.142.10">
    <property type="entry name" value="Poly(ADP-ribose) polymerase, regulatory domain"/>
    <property type="match status" value="1"/>
</dbReference>
<evidence type="ECO:0000256" key="6">
    <source>
        <dbReference type="ARBA" id="ARBA00022737"/>
    </source>
</evidence>
<evidence type="ECO:0000256" key="8">
    <source>
        <dbReference type="ARBA" id="ARBA00022771"/>
    </source>
</evidence>
<evidence type="ECO:0000256" key="14">
    <source>
        <dbReference type="ARBA" id="ARBA00033987"/>
    </source>
</evidence>
<evidence type="ECO:0000256" key="10">
    <source>
        <dbReference type="ARBA" id="ARBA00023027"/>
    </source>
</evidence>
<dbReference type="Gene3D" id="2.20.140.10">
    <property type="entry name" value="WGR domain"/>
    <property type="match status" value="1"/>
</dbReference>
<dbReference type="Pfam" id="PF00533">
    <property type="entry name" value="BRCT"/>
    <property type="match status" value="1"/>
</dbReference>
<keyword evidence="12" id="KW-0539">Nucleus</keyword>
<dbReference type="FunFam" id="2.20.140.10:FF:000001">
    <property type="entry name" value="Poly [ADP-ribose] polymerase"/>
    <property type="match status" value="1"/>
</dbReference>
<evidence type="ECO:0000256" key="15">
    <source>
        <dbReference type="RuleBase" id="RU362114"/>
    </source>
</evidence>
<keyword evidence="4" id="KW-0548">Nucleotidyltransferase</keyword>
<comment type="subcellular location">
    <subcellularLocation>
        <location evidence="1">Nucleus</location>
    </subcellularLocation>
</comment>
<feature type="domain" description="BRCT" evidence="17">
    <location>
        <begin position="6"/>
        <end position="101"/>
    </location>
</feature>
<comment type="catalytic activity">
    <reaction evidence="14">
        <text>NAD(+) + (ADP-D-ribosyl)n-acceptor = nicotinamide + (ADP-D-ribosyl)n+1-acceptor + H(+).</text>
        <dbReference type="EC" id="2.4.2.30"/>
    </reaction>
</comment>
<evidence type="ECO:0000313" key="22">
    <source>
        <dbReference type="Proteomes" id="UP000807716"/>
    </source>
</evidence>
<dbReference type="GO" id="GO:0008270">
    <property type="term" value="F:zinc ion binding"/>
    <property type="evidence" value="ECO:0007669"/>
    <property type="project" value="UniProtKB-KW"/>
</dbReference>
<keyword evidence="7" id="KW-0013">ADP-ribosylation</keyword>
<dbReference type="InterPro" id="IPR012317">
    <property type="entry name" value="Poly(ADP-ribose)pol_cat_dom"/>
</dbReference>
<dbReference type="Proteomes" id="UP000807716">
    <property type="component" value="Unassembled WGS sequence"/>
</dbReference>
<evidence type="ECO:0000256" key="12">
    <source>
        <dbReference type="ARBA" id="ARBA00023242"/>
    </source>
</evidence>
<keyword evidence="2 15" id="KW-0328">Glycosyltransferase</keyword>
<evidence type="ECO:0000256" key="7">
    <source>
        <dbReference type="ARBA" id="ARBA00022765"/>
    </source>
</evidence>
<dbReference type="InterPro" id="IPR004102">
    <property type="entry name" value="Poly(ADP-ribose)pol_reg_dom"/>
</dbReference>
<evidence type="ECO:0000256" key="2">
    <source>
        <dbReference type="ARBA" id="ARBA00022676"/>
    </source>
</evidence>
<reference evidence="21" key="1">
    <citation type="journal article" date="2020" name="Fungal Divers.">
        <title>Resolving the Mortierellaceae phylogeny through synthesis of multi-gene phylogenetics and phylogenomics.</title>
        <authorList>
            <person name="Vandepol N."/>
            <person name="Liber J."/>
            <person name="Desiro A."/>
            <person name="Na H."/>
            <person name="Kennedy M."/>
            <person name="Barry K."/>
            <person name="Grigoriev I.V."/>
            <person name="Miller A.N."/>
            <person name="O'Donnell K."/>
            <person name="Stajich J.E."/>
            <person name="Bonito G."/>
        </authorList>
    </citation>
    <scope>NUCLEOTIDE SEQUENCE</scope>
    <source>
        <strain evidence="21">BC1065</strain>
    </source>
</reference>
<feature type="domain" description="PARP alpha-helical" evidence="19">
    <location>
        <begin position="347"/>
        <end position="468"/>
    </location>
</feature>
<dbReference type="InterPro" id="IPR036420">
    <property type="entry name" value="BRCT_dom_sf"/>
</dbReference>
<dbReference type="SUPFAM" id="SSF56399">
    <property type="entry name" value="ADP-ribosylation"/>
    <property type="match status" value="1"/>
</dbReference>
<evidence type="ECO:0000259" key="19">
    <source>
        <dbReference type="PROSITE" id="PS51060"/>
    </source>
</evidence>
<dbReference type="InterPro" id="IPR050800">
    <property type="entry name" value="ARTD/PARP"/>
</dbReference>
<dbReference type="CDD" id="cd01437">
    <property type="entry name" value="parp_like"/>
    <property type="match status" value="1"/>
</dbReference>
<evidence type="ECO:0000259" key="20">
    <source>
        <dbReference type="PROSITE" id="PS51977"/>
    </source>
</evidence>
<feature type="region of interest" description="Disordered" evidence="16">
    <location>
        <begin position="128"/>
        <end position="209"/>
    </location>
</feature>
<evidence type="ECO:0000256" key="3">
    <source>
        <dbReference type="ARBA" id="ARBA00022679"/>
    </source>
</evidence>
<dbReference type="SMART" id="SM00292">
    <property type="entry name" value="BRCT"/>
    <property type="match status" value="1"/>
</dbReference>
<dbReference type="InterPro" id="IPR036930">
    <property type="entry name" value="WGR_dom_sf"/>
</dbReference>
<keyword evidence="11" id="KW-0238">DNA-binding</keyword>
<dbReference type="GO" id="GO:0016779">
    <property type="term" value="F:nucleotidyltransferase activity"/>
    <property type="evidence" value="ECO:0007669"/>
    <property type="project" value="UniProtKB-KW"/>
</dbReference>
<evidence type="ECO:0000256" key="13">
    <source>
        <dbReference type="ARBA" id="ARBA00024347"/>
    </source>
</evidence>
<keyword evidence="6" id="KW-0677">Repeat</keyword>